<comment type="caution">
    <text evidence="2">The sequence shown here is derived from an EMBL/GenBank/DDBJ whole genome shotgun (WGS) entry which is preliminary data.</text>
</comment>
<feature type="domain" description="SnoaL-like" evidence="1">
    <location>
        <begin position="1"/>
        <end position="118"/>
    </location>
</feature>
<organism evidence="2 3">
    <name type="scientific">Allosediminivita pacifica</name>
    <dbReference type="NCBI Taxonomy" id="1267769"/>
    <lineage>
        <taxon>Bacteria</taxon>
        <taxon>Pseudomonadati</taxon>
        <taxon>Pseudomonadota</taxon>
        <taxon>Alphaproteobacteria</taxon>
        <taxon>Rhodobacterales</taxon>
        <taxon>Paracoccaceae</taxon>
        <taxon>Allosediminivita</taxon>
    </lineage>
</organism>
<dbReference type="Pfam" id="PF20409">
    <property type="entry name" value="SnoaL_5"/>
    <property type="match status" value="1"/>
</dbReference>
<evidence type="ECO:0000313" key="2">
    <source>
        <dbReference type="EMBL" id="PTX46451.1"/>
    </source>
</evidence>
<dbReference type="Gene3D" id="3.10.450.50">
    <property type="match status" value="1"/>
</dbReference>
<dbReference type="OrthoDB" id="336094at2"/>
<dbReference type="InterPro" id="IPR046860">
    <property type="entry name" value="SnoaL_5"/>
</dbReference>
<dbReference type="SUPFAM" id="SSF54427">
    <property type="entry name" value="NTF2-like"/>
    <property type="match status" value="1"/>
</dbReference>
<evidence type="ECO:0000313" key="3">
    <source>
        <dbReference type="Proteomes" id="UP000244069"/>
    </source>
</evidence>
<reference evidence="2 3" key="1">
    <citation type="submission" date="2018-04" db="EMBL/GenBank/DDBJ databases">
        <title>Genomic Encyclopedia of Archaeal and Bacterial Type Strains, Phase II (KMG-II): from individual species to whole genera.</title>
        <authorList>
            <person name="Goeker M."/>
        </authorList>
    </citation>
    <scope>NUCLEOTIDE SEQUENCE [LARGE SCALE GENOMIC DNA]</scope>
    <source>
        <strain evidence="2 3">DSM 29329</strain>
    </source>
</reference>
<gene>
    <name evidence="2" type="ORF">C8N44_11626</name>
</gene>
<dbReference type="AlphaFoldDB" id="A0A2T6ARK8"/>
<accession>A0A2T6ARK8</accession>
<dbReference type="Proteomes" id="UP000244069">
    <property type="component" value="Unassembled WGS sequence"/>
</dbReference>
<dbReference type="InterPro" id="IPR032710">
    <property type="entry name" value="NTF2-like_dom_sf"/>
</dbReference>
<dbReference type="EMBL" id="QBKN01000016">
    <property type="protein sequence ID" value="PTX46451.1"/>
    <property type="molecule type" value="Genomic_DNA"/>
</dbReference>
<protein>
    <recommendedName>
        <fullName evidence="1">SnoaL-like domain-containing protein</fullName>
    </recommendedName>
</protein>
<name>A0A2T6ARK8_9RHOB</name>
<proteinExistence type="predicted"/>
<evidence type="ECO:0000259" key="1">
    <source>
        <dbReference type="Pfam" id="PF20409"/>
    </source>
</evidence>
<keyword evidence="3" id="KW-1185">Reference proteome</keyword>
<sequence>MTLEEIAAALVAGCRDGNEEENLGRLYSSEAISVEPHDMGRGRKAMGLAGIREKHAWWAENFEVHGGEVEGPFLHGPDRFAVIFTIDATYKASGERMQSREIGLYHVAGGKIVLEEFFVTS</sequence>